<keyword evidence="6" id="KW-1185">Reference proteome</keyword>
<feature type="compositionally biased region" description="Basic and acidic residues" evidence="2">
    <location>
        <begin position="139"/>
        <end position="158"/>
    </location>
</feature>
<dbReference type="Pfam" id="PF01472">
    <property type="entry name" value="PUA"/>
    <property type="match status" value="1"/>
</dbReference>
<evidence type="ECO:0000313" key="5">
    <source>
        <dbReference type="EMBL" id="KAK9017840.1"/>
    </source>
</evidence>
<comment type="caution">
    <text evidence="5">The sequence shown here is derived from an EMBL/GenBank/DDBJ whole genome shotgun (WGS) entry which is preliminary data.</text>
</comment>
<evidence type="ECO:0000259" key="4">
    <source>
        <dbReference type="Pfam" id="PF16198"/>
    </source>
</evidence>
<reference evidence="5 6" key="1">
    <citation type="journal article" date="2024" name="G3 (Bethesda)">
        <title>Genome assembly of Hibiscus sabdariffa L. provides insights into metabolisms of medicinal natural products.</title>
        <authorList>
            <person name="Kim T."/>
        </authorList>
    </citation>
    <scope>NUCLEOTIDE SEQUENCE [LARGE SCALE GENOMIC DNA]</scope>
    <source>
        <strain evidence="5">TK-2024</strain>
        <tissue evidence="5">Old leaves</tissue>
    </source>
</reference>
<dbReference type="PROSITE" id="PS50890">
    <property type="entry name" value="PUA"/>
    <property type="match status" value="1"/>
</dbReference>
<name>A0ABR2RYC5_9ROSI</name>
<evidence type="ECO:0000259" key="3">
    <source>
        <dbReference type="Pfam" id="PF01472"/>
    </source>
</evidence>
<organism evidence="5 6">
    <name type="scientific">Hibiscus sabdariffa</name>
    <name type="common">roselle</name>
    <dbReference type="NCBI Taxonomy" id="183260"/>
    <lineage>
        <taxon>Eukaryota</taxon>
        <taxon>Viridiplantae</taxon>
        <taxon>Streptophyta</taxon>
        <taxon>Embryophyta</taxon>
        <taxon>Tracheophyta</taxon>
        <taxon>Spermatophyta</taxon>
        <taxon>Magnoliopsida</taxon>
        <taxon>eudicotyledons</taxon>
        <taxon>Gunneridae</taxon>
        <taxon>Pentapetalae</taxon>
        <taxon>rosids</taxon>
        <taxon>malvids</taxon>
        <taxon>Malvales</taxon>
        <taxon>Malvaceae</taxon>
        <taxon>Malvoideae</taxon>
        <taxon>Hibiscus</taxon>
    </lineage>
</organism>
<evidence type="ECO:0000256" key="1">
    <source>
        <dbReference type="ARBA" id="ARBA00023235"/>
    </source>
</evidence>
<feature type="domain" description="tRNA pseudouridylate synthase B C-terminal" evidence="4">
    <location>
        <begin position="1"/>
        <end position="51"/>
    </location>
</feature>
<dbReference type="InterPro" id="IPR020103">
    <property type="entry name" value="PsdUridine_synth_cat_dom_sf"/>
</dbReference>
<gene>
    <name evidence="5" type="ORF">V6N11_000841</name>
</gene>
<dbReference type="SUPFAM" id="SSF88697">
    <property type="entry name" value="PUA domain-like"/>
    <property type="match status" value="1"/>
</dbReference>
<dbReference type="Proteomes" id="UP001396334">
    <property type="component" value="Unassembled WGS sequence"/>
</dbReference>
<feature type="region of interest" description="Disordered" evidence="2">
    <location>
        <begin position="139"/>
        <end position="264"/>
    </location>
</feature>
<dbReference type="Pfam" id="PF16198">
    <property type="entry name" value="TruB_C_2"/>
    <property type="match status" value="1"/>
</dbReference>
<evidence type="ECO:0000313" key="6">
    <source>
        <dbReference type="Proteomes" id="UP001396334"/>
    </source>
</evidence>
<dbReference type="EMBL" id="JBBPBN010000019">
    <property type="protein sequence ID" value="KAK9017840.1"/>
    <property type="molecule type" value="Genomic_DNA"/>
</dbReference>
<dbReference type="InterPro" id="IPR015947">
    <property type="entry name" value="PUA-like_sf"/>
</dbReference>
<evidence type="ECO:0000256" key="2">
    <source>
        <dbReference type="SAM" id="MobiDB-lite"/>
    </source>
</evidence>
<dbReference type="SUPFAM" id="SSF55120">
    <property type="entry name" value="Pseudouridine synthase"/>
    <property type="match status" value="1"/>
</dbReference>
<dbReference type="InterPro" id="IPR032819">
    <property type="entry name" value="TruB_C"/>
</dbReference>
<dbReference type="InterPro" id="IPR004802">
    <property type="entry name" value="tRNA_PsdUridine_synth_B_fam"/>
</dbReference>
<dbReference type="PANTHER" id="PTHR23127">
    <property type="entry name" value="CENTROMERE/MICROTUBULE BINDING PROTEIN CBF5"/>
    <property type="match status" value="1"/>
</dbReference>
<feature type="domain" description="PUA" evidence="3">
    <location>
        <begin position="55"/>
        <end position="82"/>
    </location>
</feature>
<dbReference type="Gene3D" id="3.30.2350.10">
    <property type="entry name" value="Pseudouridine synthase"/>
    <property type="match status" value="1"/>
</dbReference>
<feature type="compositionally biased region" description="Basic and acidic residues" evidence="2">
    <location>
        <begin position="171"/>
        <end position="193"/>
    </location>
</feature>
<dbReference type="InterPro" id="IPR036974">
    <property type="entry name" value="PUA_sf"/>
</dbReference>
<dbReference type="InterPro" id="IPR002478">
    <property type="entry name" value="PUA"/>
</dbReference>
<dbReference type="Gene3D" id="2.30.130.10">
    <property type="entry name" value="PUA domain"/>
    <property type="match status" value="1"/>
</dbReference>
<keyword evidence="1" id="KW-0413">Isomerase</keyword>
<accession>A0ABR2RYC5</accession>
<dbReference type="PANTHER" id="PTHR23127:SF0">
    <property type="entry name" value="H_ACA RIBONUCLEOPROTEIN COMPLEX SUBUNIT DKC1"/>
    <property type="match status" value="1"/>
</dbReference>
<protein>
    <submittedName>
        <fullName evidence="5">Uncharacterized protein</fullName>
    </submittedName>
</protein>
<sequence length="264" mass="29417">MQELRRVRSGILGEKDNMVTMHDVMDAQWVYDNHRDEAYLRMEIMPLEVLLTSYKRLVVKDYAVNAICYGAKLMIAGIVEMTTVVMATCVHGVDKHGKPNDNTPKEWLRNVSLSTCGDSVVASIAVGTAVLEKEITVEEKKKEKECEDGEGRKRKLDESGNSPLPIIAKKTKVEEVEVEKKEKKEKTKDKEDGAAEETEEKPKKKKKNKDMDAAATPDTGKSDKKKKKNSKRSEETTDIVNGAGGAGADKSEKKKKKSKDSADE</sequence>
<proteinExistence type="predicted"/>